<sequence>RAQNSESIRVIKNSRQNKQNAESERVGAAIFKKSADREREKALVELGFSQKSVNIEEENM</sequence>
<feature type="region of interest" description="Disordered" evidence="1">
    <location>
        <begin position="1"/>
        <end position="24"/>
    </location>
</feature>
<feature type="compositionally biased region" description="Polar residues" evidence="1">
    <location>
        <begin position="1"/>
        <end position="20"/>
    </location>
</feature>
<evidence type="ECO:0000313" key="3">
    <source>
        <dbReference type="Proteomes" id="UP000824120"/>
    </source>
</evidence>
<comment type="caution">
    <text evidence="2">The sequence shown here is derived from an EMBL/GenBank/DDBJ whole genome shotgun (WGS) entry which is preliminary data.</text>
</comment>
<accession>A0A9J5WUP7</accession>
<organism evidence="2 3">
    <name type="scientific">Solanum commersonii</name>
    <name type="common">Commerson's wild potato</name>
    <name type="synonym">Commerson's nightshade</name>
    <dbReference type="NCBI Taxonomy" id="4109"/>
    <lineage>
        <taxon>Eukaryota</taxon>
        <taxon>Viridiplantae</taxon>
        <taxon>Streptophyta</taxon>
        <taxon>Embryophyta</taxon>
        <taxon>Tracheophyta</taxon>
        <taxon>Spermatophyta</taxon>
        <taxon>Magnoliopsida</taxon>
        <taxon>eudicotyledons</taxon>
        <taxon>Gunneridae</taxon>
        <taxon>Pentapetalae</taxon>
        <taxon>asterids</taxon>
        <taxon>lamiids</taxon>
        <taxon>Solanales</taxon>
        <taxon>Solanaceae</taxon>
        <taxon>Solanoideae</taxon>
        <taxon>Solaneae</taxon>
        <taxon>Solanum</taxon>
    </lineage>
</organism>
<reference evidence="2 3" key="1">
    <citation type="submission" date="2020-09" db="EMBL/GenBank/DDBJ databases">
        <title>De no assembly of potato wild relative species, Solanum commersonii.</title>
        <authorList>
            <person name="Cho K."/>
        </authorList>
    </citation>
    <scope>NUCLEOTIDE SEQUENCE [LARGE SCALE GENOMIC DNA]</scope>
    <source>
        <strain evidence="2">LZ3.2</strain>
        <tissue evidence="2">Leaf</tissue>
    </source>
</reference>
<dbReference type="EMBL" id="JACXVP010000010">
    <property type="protein sequence ID" value="KAG5578828.1"/>
    <property type="molecule type" value="Genomic_DNA"/>
</dbReference>
<name>A0A9J5WUP7_SOLCO</name>
<proteinExistence type="predicted"/>
<gene>
    <name evidence="2" type="ORF">H5410_049455</name>
</gene>
<feature type="non-terminal residue" evidence="2">
    <location>
        <position position="60"/>
    </location>
</feature>
<keyword evidence="3" id="KW-1185">Reference proteome</keyword>
<dbReference type="Proteomes" id="UP000824120">
    <property type="component" value="Chromosome 10"/>
</dbReference>
<evidence type="ECO:0000256" key="1">
    <source>
        <dbReference type="SAM" id="MobiDB-lite"/>
    </source>
</evidence>
<dbReference type="AlphaFoldDB" id="A0A9J5WUP7"/>
<evidence type="ECO:0000313" key="2">
    <source>
        <dbReference type="EMBL" id="KAG5578828.1"/>
    </source>
</evidence>
<protein>
    <submittedName>
        <fullName evidence="2">Uncharacterized protein</fullName>
    </submittedName>
</protein>